<proteinExistence type="predicted"/>
<dbReference type="SUPFAM" id="SSF141571">
    <property type="entry name" value="Pentapeptide repeat-like"/>
    <property type="match status" value="1"/>
</dbReference>
<dbReference type="InterPro" id="IPR035897">
    <property type="entry name" value="Toll_tir_struct_dom_sf"/>
</dbReference>
<dbReference type="PANTHER" id="PTHR14136">
    <property type="entry name" value="BTB_POZ DOMAIN-CONTAINING PROTEIN KCTD9"/>
    <property type="match status" value="1"/>
</dbReference>
<dbReference type="PROSITE" id="PS50104">
    <property type="entry name" value="TIR"/>
    <property type="match status" value="1"/>
</dbReference>
<protein>
    <submittedName>
        <fullName evidence="2">Toll/interleukin-1 receptor domain-containing protein</fullName>
    </submittedName>
</protein>
<dbReference type="Pfam" id="PF00805">
    <property type="entry name" value="Pentapeptide"/>
    <property type="match status" value="3"/>
</dbReference>
<dbReference type="InterPro" id="IPR000157">
    <property type="entry name" value="TIR_dom"/>
</dbReference>
<comment type="caution">
    <text evidence="2">The sequence shown here is derived from an EMBL/GenBank/DDBJ whole genome shotgun (WGS) entry which is preliminary data.</text>
</comment>
<dbReference type="GO" id="GO:0007165">
    <property type="term" value="P:signal transduction"/>
    <property type="evidence" value="ECO:0007669"/>
    <property type="project" value="InterPro"/>
</dbReference>
<keyword evidence="2" id="KW-0675">Receptor</keyword>
<dbReference type="InterPro" id="IPR001646">
    <property type="entry name" value="5peptide_repeat"/>
</dbReference>
<dbReference type="Proteomes" id="UP000473574">
    <property type="component" value="Unassembled WGS sequence"/>
</dbReference>
<dbReference type="Gene3D" id="2.160.20.80">
    <property type="entry name" value="E3 ubiquitin-protein ligase SopA"/>
    <property type="match status" value="1"/>
</dbReference>
<dbReference type="AlphaFoldDB" id="A0A6M0SDK0"/>
<evidence type="ECO:0000259" key="1">
    <source>
        <dbReference type="PROSITE" id="PS50104"/>
    </source>
</evidence>
<evidence type="ECO:0000313" key="3">
    <source>
        <dbReference type="Proteomes" id="UP000473574"/>
    </source>
</evidence>
<sequence>MANPEHLKILKQGVDVWNRWREENPSVFPDFIDADLIDAKLCRANLINAFFTGADLSDADLRGADLINIKLHVADLRFANLEGSNLRGADVSYANLSGSNLRGAELITADLSDANLSDANLSDAVFGRTVLADLNLSNIKGLETCKHHGPSTIDHRTLTRSGPLPLSFLRGIGLPDTYIDYIPSLFNQPLQFYSCFISYSSKDQEFAERLYADLQNKGVRCWYAPEDLPIGAKIRIGIDEAIRRYDKLLLILSESSVNSQWVEQEVETALEKERDRNNQVVLFPVRLDNAVMDAGDGWAGMIKRTRNIGDFCQWKDYSAYQKSFQRLVRDLKAALEDKG</sequence>
<dbReference type="RefSeq" id="WP_163667092.1">
    <property type="nucleotide sequence ID" value="NZ_QZCE01000002.1"/>
</dbReference>
<dbReference type="InterPro" id="IPR051082">
    <property type="entry name" value="Pentapeptide-BTB/POZ_domain"/>
</dbReference>
<name>A0A6M0SDK0_9CYAN</name>
<feature type="domain" description="TIR" evidence="1">
    <location>
        <begin position="191"/>
        <end position="332"/>
    </location>
</feature>
<dbReference type="Pfam" id="PF13676">
    <property type="entry name" value="TIR_2"/>
    <property type="match status" value="1"/>
</dbReference>
<accession>A0A6M0SDK0</accession>
<dbReference type="EMBL" id="QZCE01000002">
    <property type="protein sequence ID" value="NEZ65752.1"/>
    <property type="molecule type" value="Genomic_DNA"/>
</dbReference>
<organism evidence="2 3">
    <name type="scientific">Adonisia turfae CCMR0082</name>
    <dbReference type="NCBI Taxonomy" id="2304604"/>
    <lineage>
        <taxon>Bacteria</taxon>
        <taxon>Bacillati</taxon>
        <taxon>Cyanobacteriota</taxon>
        <taxon>Adonisia</taxon>
        <taxon>Adonisia turfae</taxon>
    </lineage>
</organism>
<dbReference type="PANTHER" id="PTHR14136:SF17">
    <property type="entry name" value="BTB_POZ DOMAIN-CONTAINING PROTEIN KCTD9"/>
    <property type="match status" value="1"/>
</dbReference>
<gene>
    <name evidence="2" type="ORF">D0962_23845</name>
</gene>
<reference evidence="2 3" key="1">
    <citation type="journal article" date="2020" name="Microb. Ecol.">
        <title>Ecogenomics of the Marine Benthic Filamentous Cyanobacterium Adonisia.</title>
        <authorList>
            <person name="Walter J.M."/>
            <person name="Coutinho F.H."/>
            <person name="Leomil L."/>
            <person name="Hargreaves P.I."/>
            <person name="Campeao M.E."/>
            <person name="Vieira V.V."/>
            <person name="Silva B.S."/>
            <person name="Fistarol G.O."/>
            <person name="Salomon P.S."/>
            <person name="Sawabe T."/>
            <person name="Mino S."/>
            <person name="Hosokawa M."/>
            <person name="Miyashita H."/>
            <person name="Maruyama F."/>
            <person name="van Verk M.C."/>
            <person name="Dutilh B.E."/>
            <person name="Thompson C.C."/>
            <person name="Thompson F.L."/>
        </authorList>
    </citation>
    <scope>NUCLEOTIDE SEQUENCE [LARGE SCALE GENOMIC DNA]</scope>
    <source>
        <strain evidence="2 3">CCMR0082</strain>
    </source>
</reference>
<dbReference type="SUPFAM" id="SSF52200">
    <property type="entry name" value="Toll/Interleukin receptor TIR domain"/>
    <property type="match status" value="1"/>
</dbReference>
<dbReference type="Gene3D" id="3.40.50.10140">
    <property type="entry name" value="Toll/interleukin-1 receptor homology (TIR) domain"/>
    <property type="match status" value="1"/>
</dbReference>
<evidence type="ECO:0000313" key="2">
    <source>
        <dbReference type="EMBL" id="NEZ65752.1"/>
    </source>
</evidence>